<sequence>MVPRFTDPYPGQVEETGRGIETGDGGEGGAHGKDSRRREAVDKQGRSRCVLRAACVPCLEVGFPTCSA</sequence>
<protein>
    <submittedName>
        <fullName evidence="2">Uncharacterized protein</fullName>
    </submittedName>
</protein>
<keyword evidence="3" id="KW-1185">Reference proteome</keyword>
<gene>
    <name evidence="2" type="ORF">CKAH01_01567</name>
</gene>
<accession>A0AAD9Y6D6</accession>
<dbReference type="EMBL" id="VYYT01000333">
    <property type="protein sequence ID" value="KAK2742140.1"/>
    <property type="molecule type" value="Genomic_DNA"/>
</dbReference>
<feature type="region of interest" description="Disordered" evidence="1">
    <location>
        <begin position="1"/>
        <end position="43"/>
    </location>
</feature>
<reference evidence="2" key="1">
    <citation type="submission" date="2023-02" db="EMBL/GenBank/DDBJ databases">
        <title>Colletotrichum kahawae CIFC_Que2 genome sequencing and assembly.</title>
        <authorList>
            <person name="Baroncelli R."/>
        </authorList>
    </citation>
    <scope>NUCLEOTIDE SEQUENCE</scope>
    <source>
        <strain evidence="2">CIFC_Que2</strain>
    </source>
</reference>
<proteinExistence type="predicted"/>
<dbReference type="AlphaFoldDB" id="A0AAD9Y6D6"/>
<feature type="compositionally biased region" description="Basic and acidic residues" evidence="1">
    <location>
        <begin position="30"/>
        <end position="43"/>
    </location>
</feature>
<evidence type="ECO:0000256" key="1">
    <source>
        <dbReference type="SAM" id="MobiDB-lite"/>
    </source>
</evidence>
<organism evidence="2 3">
    <name type="scientific">Colletotrichum kahawae</name>
    <name type="common">Coffee berry disease fungus</name>
    <dbReference type="NCBI Taxonomy" id="34407"/>
    <lineage>
        <taxon>Eukaryota</taxon>
        <taxon>Fungi</taxon>
        <taxon>Dikarya</taxon>
        <taxon>Ascomycota</taxon>
        <taxon>Pezizomycotina</taxon>
        <taxon>Sordariomycetes</taxon>
        <taxon>Hypocreomycetidae</taxon>
        <taxon>Glomerellales</taxon>
        <taxon>Glomerellaceae</taxon>
        <taxon>Colletotrichum</taxon>
        <taxon>Colletotrichum gloeosporioides species complex</taxon>
    </lineage>
</organism>
<name>A0AAD9Y6D6_COLKA</name>
<feature type="compositionally biased region" description="Gly residues" evidence="1">
    <location>
        <begin position="20"/>
        <end position="29"/>
    </location>
</feature>
<comment type="caution">
    <text evidence="2">The sequence shown here is derived from an EMBL/GenBank/DDBJ whole genome shotgun (WGS) entry which is preliminary data.</text>
</comment>
<dbReference type="Proteomes" id="UP001281614">
    <property type="component" value="Unassembled WGS sequence"/>
</dbReference>
<evidence type="ECO:0000313" key="2">
    <source>
        <dbReference type="EMBL" id="KAK2742140.1"/>
    </source>
</evidence>
<evidence type="ECO:0000313" key="3">
    <source>
        <dbReference type="Proteomes" id="UP001281614"/>
    </source>
</evidence>